<keyword evidence="3" id="KW-1185">Reference proteome</keyword>
<dbReference type="InterPro" id="IPR043129">
    <property type="entry name" value="ATPase_NBD"/>
</dbReference>
<dbReference type="CDD" id="cd10207">
    <property type="entry name" value="ASKHA_NBD_Arp10"/>
    <property type="match status" value="1"/>
</dbReference>
<dbReference type="PANTHER" id="PTHR11937">
    <property type="entry name" value="ACTIN"/>
    <property type="match status" value="1"/>
</dbReference>
<sequence length="505" mass="55357">MSFLNRLRSAIGDPSEATTGPVTGLTSRLGSTSAYSPSGFSPATAGLGSSSVGRRFSVYGTEDRVVLDIGSHALRCGFSGEPHPRQVIPLYHDLRWNPRPALPFTADPQTARAAAAVVASEVFDQRRETGQALYSLRIHELDPDRLRHLLAHYLRRVFSEVLMTDPKLRKVLICDAPLCPLPLKRAVAEVLFAQFEVSALVYFPTPSLALLTAGTTNGLVIDCGHLETTVVPVFESHALIHHTRTTPVAGRALGIHLQDLLLTHTTLTALPTDGTDIDSALTPVLPSLEEVLTEAVVEDIKTRLLFASPVHAGFAETNPSADDRTRWYRDTTTAADTTYTLTHPSPTDSTSTTLPRQRYALVVPGWIRERAAEILFRGDEEQDMAGIPNTILDALLRAPIDLRQLLSTSLLIVGGTAMLPNFAARLHLELQHLLLHQPRYRSALRHLAEHLEFLDDKTNGQLFSRNLRVWVGGSLMGSLRCPGAEISRTDFNEQPLPDWTAPGEV</sequence>
<dbReference type="OrthoDB" id="337660at2759"/>
<evidence type="ECO:0000313" key="2">
    <source>
        <dbReference type="EMBL" id="KAJ1922769.1"/>
    </source>
</evidence>
<comment type="caution">
    <text evidence="2">The sequence shown here is derived from an EMBL/GenBank/DDBJ whole genome shotgun (WGS) entry which is preliminary data.</text>
</comment>
<dbReference type="Proteomes" id="UP001150569">
    <property type="component" value="Unassembled WGS sequence"/>
</dbReference>
<gene>
    <name evidence="2" type="ORF">IWQ60_006301</name>
</gene>
<dbReference type="EMBL" id="JANBPT010000374">
    <property type="protein sequence ID" value="KAJ1922769.1"/>
    <property type="molecule type" value="Genomic_DNA"/>
</dbReference>
<evidence type="ECO:0000256" key="1">
    <source>
        <dbReference type="RuleBase" id="RU000487"/>
    </source>
</evidence>
<comment type="similarity">
    <text evidence="1">Belongs to the actin family.</text>
</comment>
<organism evidence="2 3">
    <name type="scientific">Tieghemiomyces parasiticus</name>
    <dbReference type="NCBI Taxonomy" id="78921"/>
    <lineage>
        <taxon>Eukaryota</taxon>
        <taxon>Fungi</taxon>
        <taxon>Fungi incertae sedis</taxon>
        <taxon>Zoopagomycota</taxon>
        <taxon>Kickxellomycotina</taxon>
        <taxon>Dimargaritomycetes</taxon>
        <taxon>Dimargaritales</taxon>
        <taxon>Dimargaritaceae</taxon>
        <taxon>Tieghemiomyces</taxon>
    </lineage>
</organism>
<reference evidence="2" key="1">
    <citation type="submission" date="2022-07" db="EMBL/GenBank/DDBJ databases">
        <title>Phylogenomic reconstructions and comparative analyses of Kickxellomycotina fungi.</title>
        <authorList>
            <person name="Reynolds N.K."/>
            <person name="Stajich J.E."/>
            <person name="Barry K."/>
            <person name="Grigoriev I.V."/>
            <person name="Crous P."/>
            <person name="Smith M.E."/>
        </authorList>
    </citation>
    <scope>NUCLEOTIDE SEQUENCE</scope>
    <source>
        <strain evidence="2">RSA 861</strain>
    </source>
</reference>
<dbReference type="InterPro" id="IPR004000">
    <property type="entry name" value="Actin"/>
</dbReference>
<proteinExistence type="inferred from homology"/>
<name>A0A9W8A8C6_9FUNG</name>
<dbReference type="Gene3D" id="3.30.420.40">
    <property type="match status" value="2"/>
</dbReference>
<dbReference type="Gene3D" id="3.90.640.10">
    <property type="entry name" value="Actin, Chain A, domain 4"/>
    <property type="match status" value="1"/>
</dbReference>
<dbReference type="Pfam" id="PF00022">
    <property type="entry name" value="Actin"/>
    <property type="match status" value="1"/>
</dbReference>
<dbReference type="SUPFAM" id="SSF53067">
    <property type="entry name" value="Actin-like ATPase domain"/>
    <property type="match status" value="2"/>
</dbReference>
<accession>A0A9W8A8C6</accession>
<dbReference type="SMART" id="SM00268">
    <property type="entry name" value="ACTIN"/>
    <property type="match status" value="1"/>
</dbReference>
<evidence type="ECO:0000313" key="3">
    <source>
        <dbReference type="Proteomes" id="UP001150569"/>
    </source>
</evidence>
<protein>
    <submittedName>
        <fullName evidence="2">Uncharacterized protein</fullName>
    </submittedName>
</protein>
<dbReference type="AlphaFoldDB" id="A0A9W8A8C6"/>